<evidence type="ECO:0000313" key="1">
    <source>
        <dbReference type="EMBL" id="KUF20159.1"/>
    </source>
</evidence>
<reference evidence="1 2" key="1">
    <citation type="submission" date="2015-12" db="EMBL/GenBank/DDBJ databases">
        <title>Draft genome sequence of Streptomyces silvensis ATCC 53525, a producer of novel hormone antagonists.</title>
        <authorList>
            <person name="Johnston C.W."/>
            <person name="Li Y."/>
            <person name="Magarvey N.A."/>
        </authorList>
    </citation>
    <scope>NUCLEOTIDE SEQUENCE [LARGE SCALE GENOMIC DNA]</scope>
    <source>
        <strain evidence="1 2">ATCC 53525</strain>
    </source>
</reference>
<dbReference type="Proteomes" id="UP000054804">
    <property type="component" value="Unassembled WGS sequence"/>
</dbReference>
<dbReference type="STRING" id="1765722.AT728_40275"/>
<dbReference type="OrthoDB" id="9906350at2"/>
<dbReference type="EMBL" id="LOCL01000023">
    <property type="protein sequence ID" value="KUF20159.1"/>
    <property type="molecule type" value="Genomic_DNA"/>
</dbReference>
<accession>A0A0W7XBK0</accession>
<evidence type="ECO:0000313" key="2">
    <source>
        <dbReference type="Proteomes" id="UP000054804"/>
    </source>
</evidence>
<sequence length="146" mass="15721">MITSTAPAVYLRIVGSTPLYGATCDRCPHWTGQVTADLDAHKWDVWAHAATHPDPAAGARWKPGAPPYRPATRGQEVGSVPIYGVHCAECPNYQGRGSEDRDRVAQYVALHEAVHAACARLMAERSIEAVRAHQAAVQADPGRFGP</sequence>
<keyword evidence="2" id="KW-1185">Reference proteome</keyword>
<name>A0A0W7XBK0_9ACTN</name>
<gene>
    <name evidence="1" type="ORF">AT728_40275</name>
</gene>
<dbReference type="RefSeq" id="WP_058845753.1">
    <property type="nucleotide sequence ID" value="NZ_LOCL01000023.1"/>
</dbReference>
<proteinExistence type="predicted"/>
<organism evidence="1 2">
    <name type="scientific">Streptomyces silvensis</name>
    <dbReference type="NCBI Taxonomy" id="1765722"/>
    <lineage>
        <taxon>Bacteria</taxon>
        <taxon>Bacillati</taxon>
        <taxon>Actinomycetota</taxon>
        <taxon>Actinomycetes</taxon>
        <taxon>Kitasatosporales</taxon>
        <taxon>Streptomycetaceae</taxon>
        <taxon>Streptomyces</taxon>
    </lineage>
</organism>
<dbReference type="AlphaFoldDB" id="A0A0W7XBK0"/>
<protein>
    <submittedName>
        <fullName evidence="1">Uncharacterized protein</fullName>
    </submittedName>
</protein>
<comment type="caution">
    <text evidence="1">The sequence shown here is derived from an EMBL/GenBank/DDBJ whole genome shotgun (WGS) entry which is preliminary data.</text>
</comment>